<name>M7NBL0_9BACT</name>
<proteinExistence type="predicted"/>
<keyword evidence="1" id="KW-1133">Transmembrane helix</keyword>
<feature type="transmembrane region" description="Helical" evidence="1">
    <location>
        <begin position="89"/>
        <end position="109"/>
    </location>
</feature>
<dbReference type="AlphaFoldDB" id="M7NBL0"/>
<feature type="transmembrane region" description="Helical" evidence="1">
    <location>
        <begin position="164"/>
        <end position="182"/>
    </location>
</feature>
<dbReference type="STRING" id="1279009.ADICEAN_00334"/>
<dbReference type="EMBL" id="AODQ01000004">
    <property type="protein sequence ID" value="EMR04576.1"/>
    <property type="molecule type" value="Genomic_DNA"/>
</dbReference>
<evidence type="ECO:0008006" key="4">
    <source>
        <dbReference type="Google" id="ProtNLM"/>
    </source>
</evidence>
<reference evidence="2 3" key="1">
    <citation type="journal article" date="2013" name="Genome Announc.">
        <title>Draft Genome Sequence of Cesiribacter andamanensis Strain AMV16T, Isolated from a Soil Sample from a Mud Volcano in the Andaman Islands, India.</title>
        <authorList>
            <person name="Shivaji S."/>
            <person name="Ara S."/>
            <person name="Begum Z."/>
            <person name="Srinivas T.N."/>
            <person name="Singh A."/>
            <person name="Kumar Pinnaka A."/>
        </authorList>
    </citation>
    <scope>NUCLEOTIDE SEQUENCE [LARGE SCALE GENOMIC DNA]</scope>
    <source>
        <strain evidence="2 3">AMV16</strain>
    </source>
</reference>
<dbReference type="eggNOG" id="ENOG50334YW">
    <property type="taxonomic scope" value="Bacteria"/>
</dbReference>
<gene>
    <name evidence="2" type="ORF">ADICEAN_00334</name>
</gene>
<keyword evidence="1" id="KW-0472">Membrane</keyword>
<sequence length="184" mass="20809">MKAASVSAEQEVSPLPKKPLFTTGLKYGLAGGGISIGLFLSLWLLKENPLDSLRLFDFILIPLFVFFTLKEVRDYHYRGRLHYWQGMTAGFVCYASLAAVSAIFIYIFLSFADTDLLMRHQNENLAVLMEDPEKWIGQVGKQAYEQALEEVRNLTAADLALDDFLKKTLIGLFITGIITLFYKK</sequence>
<comment type="caution">
    <text evidence="2">The sequence shown here is derived from an EMBL/GenBank/DDBJ whole genome shotgun (WGS) entry which is preliminary data.</text>
</comment>
<feature type="transmembrane region" description="Helical" evidence="1">
    <location>
        <begin position="27"/>
        <end position="46"/>
    </location>
</feature>
<dbReference type="Pfam" id="PF13858">
    <property type="entry name" value="DUF4199"/>
    <property type="match status" value="1"/>
</dbReference>
<accession>M7NBL0</accession>
<keyword evidence="1" id="KW-0812">Transmembrane</keyword>
<protein>
    <recommendedName>
        <fullName evidence="4">DUF4199 domain-containing protein</fullName>
    </recommendedName>
</protein>
<dbReference type="InterPro" id="IPR025250">
    <property type="entry name" value="DUF4199"/>
</dbReference>
<evidence type="ECO:0000256" key="1">
    <source>
        <dbReference type="SAM" id="Phobius"/>
    </source>
</evidence>
<dbReference type="Proteomes" id="UP000011910">
    <property type="component" value="Unassembled WGS sequence"/>
</dbReference>
<evidence type="ECO:0000313" key="2">
    <source>
        <dbReference type="EMBL" id="EMR04576.1"/>
    </source>
</evidence>
<dbReference type="OrthoDB" id="963633at2"/>
<dbReference type="RefSeq" id="WP_009193744.1">
    <property type="nucleotide sequence ID" value="NZ_AODQ01000004.1"/>
</dbReference>
<keyword evidence="3" id="KW-1185">Reference proteome</keyword>
<feature type="transmembrane region" description="Helical" evidence="1">
    <location>
        <begin position="52"/>
        <end position="69"/>
    </location>
</feature>
<organism evidence="2 3">
    <name type="scientific">Cesiribacter andamanensis AMV16</name>
    <dbReference type="NCBI Taxonomy" id="1279009"/>
    <lineage>
        <taxon>Bacteria</taxon>
        <taxon>Pseudomonadati</taxon>
        <taxon>Bacteroidota</taxon>
        <taxon>Cytophagia</taxon>
        <taxon>Cytophagales</taxon>
        <taxon>Cesiribacteraceae</taxon>
        <taxon>Cesiribacter</taxon>
    </lineage>
</organism>
<evidence type="ECO:0000313" key="3">
    <source>
        <dbReference type="Proteomes" id="UP000011910"/>
    </source>
</evidence>